<dbReference type="Pfam" id="PF17039">
    <property type="entry name" value="Glyco_tran_10_N"/>
    <property type="match status" value="1"/>
</dbReference>
<organism evidence="14 15">
    <name type="scientific">Branchiostoma lanceolatum</name>
    <name type="common">Common lancelet</name>
    <name type="synonym">Amphioxus lanceolatum</name>
    <dbReference type="NCBI Taxonomy" id="7740"/>
    <lineage>
        <taxon>Eukaryota</taxon>
        <taxon>Metazoa</taxon>
        <taxon>Chordata</taxon>
        <taxon>Cephalochordata</taxon>
        <taxon>Leptocardii</taxon>
        <taxon>Amphioxiformes</taxon>
        <taxon>Branchiostomatidae</taxon>
        <taxon>Branchiostoma</taxon>
    </lineage>
</organism>
<dbReference type="AlphaFoldDB" id="A0A8J9Z259"/>
<keyword evidence="11" id="KW-0333">Golgi apparatus</keyword>
<dbReference type="Gene3D" id="3.40.50.11660">
    <property type="entry name" value="Glycosyl transferase family 10, C-terminal domain"/>
    <property type="match status" value="1"/>
</dbReference>
<evidence type="ECO:0000256" key="10">
    <source>
        <dbReference type="ARBA" id="ARBA00023180"/>
    </source>
</evidence>
<dbReference type="InterPro" id="IPR038577">
    <property type="entry name" value="GT10-like_C_sf"/>
</dbReference>
<feature type="domain" description="Fucosyltransferase C-terminal" evidence="12">
    <location>
        <begin position="235"/>
        <end position="416"/>
    </location>
</feature>
<gene>
    <name evidence="14" type="primary">FUT6</name>
    <name evidence="14" type="ORF">BLAG_LOCUS8287</name>
</gene>
<feature type="domain" description="Fucosyltransferase N-terminal" evidence="13">
    <location>
        <begin position="101"/>
        <end position="210"/>
    </location>
</feature>
<evidence type="ECO:0000256" key="3">
    <source>
        <dbReference type="ARBA" id="ARBA00008919"/>
    </source>
</evidence>
<evidence type="ECO:0000259" key="13">
    <source>
        <dbReference type="Pfam" id="PF17039"/>
    </source>
</evidence>
<accession>A0A8J9Z259</accession>
<keyword evidence="5 11" id="KW-0808">Transferase</keyword>
<comment type="pathway">
    <text evidence="2">Protein modification; protein glycosylation.</text>
</comment>
<dbReference type="Pfam" id="PF00852">
    <property type="entry name" value="Glyco_transf_10"/>
    <property type="match status" value="1"/>
</dbReference>
<name>A0A8J9Z259_BRALA</name>
<comment type="subcellular location">
    <subcellularLocation>
        <location evidence="11">Golgi apparatus</location>
        <location evidence="11">Golgi stack membrane</location>
        <topology evidence="11">Single-pass type II membrane protein</topology>
    </subcellularLocation>
    <subcellularLocation>
        <location evidence="1">Membrane</location>
        <topology evidence="1">Single-pass membrane protein</topology>
    </subcellularLocation>
</comment>
<evidence type="ECO:0000256" key="1">
    <source>
        <dbReference type="ARBA" id="ARBA00004167"/>
    </source>
</evidence>
<keyword evidence="7" id="KW-0735">Signal-anchor</keyword>
<keyword evidence="10" id="KW-0325">Glycoprotein</keyword>
<evidence type="ECO:0000256" key="6">
    <source>
        <dbReference type="ARBA" id="ARBA00022692"/>
    </source>
</evidence>
<evidence type="ECO:0000259" key="12">
    <source>
        <dbReference type="Pfam" id="PF00852"/>
    </source>
</evidence>
<evidence type="ECO:0000256" key="7">
    <source>
        <dbReference type="ARBA" id="ARBA00022968"/>
    </source>
</evidence>
<dbReference type="FunFam" id="3.40.50.11660:FF:000004">
    <property type="entry name" value="Glycoprotein 3-alpha-L-fucosyltransferase A"/>
    <property type="match status" value="1"/>
</dbReference>
<evidence type="ECO:0000256" key="5">
    <source>
        <dbReference type="ARBA" id="ARBA00022679"/>
    </source>
</evidence>
<dbReference type="UniPathway" id="UPA00378"/>
<keyword evidence="4 11" id="KW-0328">Glycosyltransferase</keyword>
<comment type="similarity">
    <text evidence="3 11">Belongs to the glycosyltransferase 10 family.</text>
</comment>
<keyword evidence="8" id="KW-1133">Transmembrane helix</keyword>
<dbReference type="SUPFAM" id="SSF53756">
    <property type="entry name" value="UDP-Glycosyltransferase/glycogen phosphorylase"/>
    <property type="match status" value="1"/>
</dbReference>
<dbReference type="EC" id="2.4.1.-" evidence="11"/>
<dbReference type="PANTHER" id="PTHR11929:SF145">
    <property type="entry name" value="ALPHA-(1,3)-FUCOSYLTRANSFERASE FUT-1"/>
    <property type="match status" value="1"/>
</dbReference>
<evidence type="ECO:0000256" key="4">
    <source>
        <dbReference type="ARBA" id="ARBA00022676"/>
    </source>
</evidence>
<evidence type="ECO:0000256" key="11">
    <source>
        <dbReference type="RuleBase" id="RU003832"/>
    </source>
</evidence>
<dbReference type="PANTHER" id="PTHR11929">
    <property type="entry name" value="ALPHA- 1,3 -FUCOSYLTRANSFERASE"/>
    <property type="match status" value="1"/>
</dbReference>
<evidence type="ECO:0000256" key="8">
    <source>
        <dbReference type="ARBA" id="ARBA00022989"/>
    </source>
</evidence>
<dbReference type="OrthoDB" id="427096at2759"/>
<dbReference type="InterPro" id="IPR001503">
    <property type="entry name" value="Glyco_trans_10"/>
</dbReference>
<dbReference type="GO" id="GO:0032580">
    <property type="term" value="C:Golgi cisterna membrane"/>
    <property type="evidence" value="ECO:0007669"/>
    <property type="project" value="UniProtKB-SubCell"/>
</dbReference>
<dbReference type="Proteomes" id="UP000838412">
    <property type="component" value="Chromosome 15"/>
</dbReference>
<sequence length="449" mass="52172">MARRKSADLLFLVCFLAGVLSVVHFIFTFRVIPRTEHVHRDHCIDIKEFEKVSLGPVDKTLNTSDQAVSSSAAGFVYPASKFFTVWHEDSAPRVNSKLRGKKKIVVWGDEEEWDETIPSPCRPDVPPCDITLDIGQSEDADAVVFYYSRTPNVFNSSSMPKRYPHQHWIFFSDEAPLYPAMRDHDFVSYNGVFNMTMTYRLDSDVPALYGSTDIVYNKLKGKDRRHSKELDYSVGKKGLAVWFVSNCYKYLPRFAYARELLKHMDLDIFGKCGKEIACPGKGYDCSDNIIKQYKFYLAFESYHCREYITEKFWRNALENEAVPIVLGPPKCDYERIAPPNSFIHVDDFESPKDLAAYLKRLDKDTELYNQYFRWRASPKPTESISSDYGSAWCRLCKKLYDMDTTERKVYTDIDRWLKGKSYDQCKPIVLLDYNDPRNNVHFVNNFTSL</sequence>
<reference evidence="14" key="1">
    <citation type="submission" date="2022-01" db="EMBL/GenBank/DDBJ databases">
        <authorList>
            <person name="Braso-Vives M."/>
        </authorList>
    </citation>
    <scope>NUCLEOTIDE SEQUENCE</scope>
</reference>
<protein>
    <recommendedName>
        <fullName evidence="11">Fucosyltransferase</fullName>
        <ecNumber evidence="11">2.4.1.-</ecNumber>
    </recommendedName>
</protein>
<keyword evidence="6 11" id="KW-0812">Transmembrane</keyword>
<proteinExistence type="inferred from homology"/>
<dbReference type="EMBL" id="OV696700">
    <property type="protein sequence ID" value="CAH1246178.1"/>
    <property type="molecule type" value="Genomic_DNA"/>
</dbReference>
<keyword evidence="15" id="KW-1185">Reference proteome</keyword>
<dbReference type="InterPro" id="IPR055270">
    <property type="entry name" value="Glyco_tran_10_C"/>
</dbReference>
<keyword evidence="9" id="KW-0472">Membrane</keyword>
<evidence type="ECO:0000256" key="9">
    <source>
        <dbReference type="ARBA" id="ARBA00023136"/>
    </source>
</evidence>
<evidence type="ECO:0000313" key="14">
    <source>
        <dbReference type="EMBL" id="CAH1246178.1"/>
    </source>
</evidence>
<evidence type="ECO:0000256" key="2">
    <source>
        <dbReference type="ARBA" id="ARBA00004922"/>
    </source>
</evidence>
<evidence type="ECO:0000313" key="15">
    <source>
        <dbReference type="Proteomes" id="UP000838412"/>
    </source>
</evidence>
<dbReference type="InterPro" id="IPR031481">
    <property type="entry name" value="Glyco_tran_10_N"/>
</dbReference>
<dbReference type="GO" id="GO:0046920">
    <property type="term" value="F:alpha-(1-&gt;3)-fucosyltransferase activity"/>
    <property type="evidence" value="ECO:0007669"/>
    <property type="project" value="TreeGrafter"/>
</dbReference>